<reference evidence="1 2" key="1">
    <citation type="journal article" date="2019" name="Syst. Appl. Microbiol.">
        <title>Characterization of Bifidobacterium species in feaces of the Egyptian fruit bat: Description of B. vespertilionis sp. nov. and B. rousetti sp. nov.</title>
        <authorList>
            <person name="Modesto M."/>
            <person name="Satti M."/>
            <person name="Watanabe K."/>
            <person name="Puglisi E."/>
            <person name="Morelli L."/>
            <person name="Huang C.-H."/>
            <person name="Liou J.-S."/>
            <person name="Miyashita M."/>
            <person name="Tamura T."/>
            <person name="Saito S."/>
            <person name="Mori K."/>
            <person name="Huang L."/>
            <person name="Sciavilla P."/>
            <person name="Sandri C."/>
            <person name="Spiezio C."/>
            <person name="Vitali F."/>
            <person name="Cavalieri D."/>
            <person name="Perpetuini G."/>
            <person name="Tofalo R."/>
            <person name="Bonetti A."/>
            <person name="Arita M."/>
            <person name="Mattarelli P."/>
        </authorList>
    </citation>
    <scope>NUCLEOTIDE SEQUENCE [LARGE SCALE GENOMIC DNA]</scope>
    <source>
        <strain evidence="1 2">RST17</strain>
    </source>
</reference>
<protein>
    <submittedName>
        <fullName evidence="1">Uncharacterized protein</fullName>
    </submittedName>
</protein>
<comment type="caution">
    <text evidence="1">The sequence shown here is derived from an EMBL/GenBank/DDBJ whole genome shotgun (WGS) entry which is preliminary data.</text>
</comment>
<gene>
    <name evidence="1" type="ORF">EMO91_06590</name>
</gene>
<evidence type="ECO:0000313" key="2">
    <source>
        <dbReference type="Proteomes" id="UP000410049"/>
    </source>
</evidence>
<dbReference type="RefSeq" id="WP_150379268.1">
    <property type="nucleotide sequence ID" value="NZ_RZUH01000004.1"/>
</dbReference>
<organism evidence="1 2">
    <name type="scientific">Bifidobacterium myosotis</name>
    <dbReference type="NCBI Taxonomy" id="1630166"/>
    <lineage>
        <taxon>Bacteria</taxon>
        <taxon>Bacillati</taxon>
        <taxon>Actinomycetota</taxon>
        <taxon>Actinomycetes</taxon>
        <taxon>Bifidobacteriales</taxon>
        <taxon>Bifidobacteriaceae</taxon>
        <taxon>Bifidobacterium</taxon>
    </lineage>
</organism>
<accession>A0A5M9ZMK4</accession>
<name>A0A5M9ZMK4_9BIFI</name>
<dbReference type="AlphaFoldDB" id="A0A5M9ZMK4"/>
<proteinExistence type="predicted"/>
<sequence length="153" mass="15397">MNIRRGVDGGGPPGPLRLAVVMRDVEPDANPLPGAIATVDVMDAGERGTAMTVGMAPDARRLLVGIGVNPFRTPKGDVRGGLMPRYELVGRDTLPSIECAAAFLTLTPMPTPDGKRIGSVAVEAGMPVWLSAKAAAGVAAAMGAAVAAAGGRG</sequence>
<dbReference type="Proteomes" id="UP000410049">
    <property type="component" value="Unassembled WGS sequence"/>
</dbReference>
<dbReference type="EMBL" id="RZUH01000004">
    <property type="protein sequence ID" value="KAA8828102.1"/>
    <property type="molecule type" value="Genomic_DNA"/>
</dbReference>
<evidence type="ECO:0000313" key="1">
    <source>
        <dbReference type="EMBL" id="KAA8828102.1"/>
    </source>
</evidence>